<dbReference type="EMBL" id="JAINZZ010000019">
    <property type="protein sequence ID" value="MBY8879424.1"/>
    <property type="molecule type" value="Genomic_DNA"/>
</dbReference>
<evidence type="ECO:0000313" key="3">
    <source>
        <dbReference type="EMBL" id="MBY8879424.1"/>
    </source>
</evidence>
<comment type="caution">
    <text evidence="3">The sequence shown here is derived from an EMBL/GenBank/DDBJ whole genome shotgun (WGS) entry which is preliminary data.</text>
</comment>
<organism evidence="3 4">
    <name type="scientific">Actinacidiphila acidipaludis</name>
    <dbReference type="NCBI Taxonomy" id="2873382"/>
    <lineage>
        <taxon>Bacteria</taxon>
        <taxon>Bacillati</taxon>
        <taxon>Actinomycetota</taxon>
        <taxon>Actinomycetes</taxon>
        <taxon>Kitasatosporales</taxon>
        <taxon>Streptomycetaceae</taxon>
        <taxon>Actinacidiphila</taxon>
    </lineage>
</organism>
<reference evidence="3 4" key="1">
    <citation type="submission" date="2021-08" db="EMBL/GenBank/DDBJ databases">
        <title>WGS of actinomycetes from Thailand.</title>
        <authorList>
            <person name="Thawai C."/>
        </authorList>
    </citation>
    <scope>NUCLEOTIDE SEQUENCE [LARGE SCALE GENOMIC DNA]</scope>
    <source>
        <strain evidence="3 4">PLK6-54</strain>
    </source>
</reference>
<protein>
    <submittedName>
        <fullName evidence="3">DUF5709 domain-containing protein</fullName>
    </submittedName>
</protein>
<sequence length="175" mass="18681">MTHPGDGGGNGMGDDVYQPDGSEIREDAGPLEPEDTLLDRGLVDVLDEGYSPPDRPLVVEDTGTTAREQRSGESLERRLRREWPDVEPAPGDGLGDVSDTDGELLDAETGDRRSGRLVAPDEGAHSRHDGLIGDDIGIDGGAASAEEAAVHLVPDEDDPWRTAPTDSAKRQRPRP</sequence>
<accession>A0ABS7Q9M8</accession>
<gene>
    <name evidence="3" type="ORF">K7862_17540</name>
</gene>
<evidence type="ECO:0000259" key="2">
    <source>
        <dbReference type="Pfam" id="PF18970"/>
    </source>
</evidence>
<evidence type="ECO:0000313" key="4">
    <source>
        <dbReference type="Proteomes" id="UP000778578"/>
    </source>
</evidence>
<feature type="compositionally biased region" description="Basic and acidic residues" evidence="1">
    <location>
        <begin position="67"/>
        <end position="84"/>
    </location>
</feature>
<name>A0ABS7Q9M8_9ACTN</name>
<dbReference type="InterPro" id="IPR043763">
    <property type="entry name" value="DUF5709"/>
</dbReference>
<keyword evidence="4" id="KW-1185">Reference proteome</keyword>
<dbReference type="Pfam" id="PF18970">
    <property type="entry name" value="DUF5709"/>
    <property type="match status" value="1"/>
</dbReference>
<dbReference type="Proteomes" id="UP000778578">
    <property type="component" value="Unassembled WGS sequence"/>
</dbReference>
<feature type="compositionally biased region" description="Basic and acidic residues" evidence="1">
    <location>
        <begin position="122"/>
        <end position="131"/>
    </location>
</feature>
<evidence type="ECO:0000256" key="1">
    <source>
        <dbReference type="SAM" id="MobiDB-lite"/>
    </source>
</evidence>
<feature type="region of interest" description="Disordered" evidence="1">
    <location>
        <begin position="1"/>
        <end position="175"/>
    </location>
</feature>
<feature type="compositionally biased region" description="Gly residues" evidence="1">
    <location>
        <begin position="1"/>
        <end position="12"/>
    </location>
</feature>
<proteinExistence type="predicted"/>
<feature type="domain" description="DUF5709" evidence="2">
    <location>
        <begin position="108"/>
        <end position="155"/>
    </location>
</feature>
<feature type="compositionally biased region" description="Acidic residues" evidence="1">
    <location>
        <begin position="98"/>
        <end position="108"/>
    </location>
</feature>